<organism evidence="1 2">
    <name type="scientific">Sulfurirhabdus autotrophica</name>
    <dbReference type="NCBI Taxonomy" id="1706046"/>
    <lineage>
        <taxon>Bacteria</taxon>
        <taxon>Pseudomonadati</taxon>
        <taxon>Pseudomonadota</taxon>
        <taxon>Betaproteobacteria</taxon>
        <taxon>Nitrosomonadales</taxon>
        <taxon>Sulfuricellaceae</taxon>
        <taxon>Sulfurirhabdus</taxon>
    </lineage>
</organism>
<dbReference type="EMBL" id="SMCO01000017">
    <property type="protein sequence ID" value="TCV82972.1"/>
    <property type="molecule type" value="Genomic_DNA"/>
</dbReference>
<keyword evidence="2" id="KW-1185">Reference proteome</keyword>
<gene>
    <name evidence="1" type="ORF">EDC63_1175</name>
</gene>
<proteinExistence type="predicted"/>
<dbReference type="AlphaFoldDB" id="A0A4R3XVG1"/>
<dbReference type="Proteomes" id="UP000295367">
    <property type="component" value="Unassembled WGS sequence"/>
</dbReference>
<name>A0A4R3XVG1_9PROT</name>
<protein>
    <submittedName>
        <fullName evidence="1">Uncharacterized protein</fullName>
    </submittedName>
</protein>
<sequence>MTYTVDHFFAATRDVLVQIQACENTNYPICKDHRKLYRLPTSLDLRELDCDIQPCRATCPFNLMEVETGMVC</sequence>
<reference evidence="1 2" key="1">
    <citation type="submission" date="2019-03" db="EMBL/GenBank/DDBJ databases">
        <title>Genomic Encyclopedia of Type Strains, Phase IV (KMG-IV): sequencing the most valuable type-strain genomes for metagenomic binning, comparative biology and taxonomic classification.</title>
        <authorList>
            <person name="Goeker M."/>
        </authorList>
    </citation>
    <scope>NUCLEOTIDE SEQUENCE [LARGE SCALE GENOMIC DNA]</scope>
    <source>
        <strain evidence="1 2">DSM 100309</strain>
    </source>
</reference>
<dbReference type="RefSeq" id="WP_124944870.1">
    <property type="nucleotide sequence ID" value="NZ_BHVT01000003.1"/>
</dbReference>
<evidence type="ECO:0000313" key="1">
    <source>
        <dbReference type="EMBL" id="TCV82972.1"/>
    </source>
</evidence>
<comment type="caution">
    <text evidence="1">The sequence shown here is derived from an EMBL/GenBank/DDBJ whole genome shotgun (WGS) entry which is preliminary data.</text>
</comment>
<accession>A0A4R3XVG1</accession>
<evidence type="ECO:0000313" key="2">
    <source>
        <dbReference type="Proteomes" id="UP000295367"/>
    </source>
</evidence>